<evidence type="ECO:0000313" key="1">
    <source>
        <dbReference type="EMBL" id="MDQ0468545.1"/>
    </source>
</evidence>
<dbReference type="InterPro" id="IPR008912">
    <property type="entry name" value="Uncharacterised_CoxE"/>
</dbReference>
<evidence type="ECO:0000313" key="2">
    <source>
        <dbReference type="Proteomes" id="UP001242480"/>
    </source>
</evidence>
<protein>
    <submittedName>
        <fullName evidence="1">Mg-chelatase subunit ChlD</fullName>
    </submittedName>
</protein>
<dbReference type="EMBL" id="JAUSVX010000002">
    <property type="protein sequence ID" value="MDQ0468545.1"/>
    <property type="molecule type" value="Genomic_DNA"/>
</dbReference>
<dbReference type="Gene3D" id="3.40.50.410">
    <property type="entry name" value="von Willebrand factor, type A domain"/>
    <property type="match status" value="1"/>
</dbReference>
<comment type="caution">
    <text evidence="1">The sequence shown here is derived from an EMBL/GenBank/DDBJ whole genome shotgun (WGS) entry which is preliminary data.</text>
</comment>
<dbReference type="InterPro" id="IPR036465">
    <property type="entry name" value="vWFA_dom_sf"/>
</dbReference>
<keyword evidence="2" id="KW-1185">Reference proteome</keyword>
<dbReference type="RefSeq" id="WP_307269898.1">
    <property type="nucleotide sequence ID" value="NZ_JAUSVX010000002.1"/>
</dbReference>
<dbReference type="SUPFAM" id="SSF53300">
    <property type="entry name" value="vWA-like"/>
    <property type="match status" value="1"/>
</dbReference>
<dbReference type="Pfam" id="PF05762">
    <property type="entry name" value="VWA_CoxE"/>
    <property type="match status" value="1"/>
</dbReference>
<dbReference type="PANTHER" id="PTHR30634:SF16">
    <property type="entry name" value="OUTER-MEMBRANE LIPOPROTEIN LOLB"/>
    <property type="match status" value="1"/>
</dbReference>
<dbReference type="Proteomes" id="UP001242480">
    <property type="component" value="Unassembled WGS sequence"/>
</dbReference>
<gene>
    <name evidence="1" type="ORF">QO011_001545</name>
</gene>
<dbReference type="PANTHER" id="PTHR30634">
    <property type="entry name" value="OUTER MEMBRANE LOLAB LIPOPROTEIN INSERTION APPARATUS"/>
    <property type="match status" value="1"/>
</dbReference>
<sequence>MTAPLPLDDLTRWRLILGEAADGACRSGGCTLSGGALAMDAALDWLYGRDDEDGARNISRQGGRGASSLTTPQWINDIHRLFPKETIERLERDAIERYAIEDVVTNPEVLARAEPNETLLKAVLRTKHLMAPDVLVMARKLVQAVVRKLMDQLSRELAVAFSGVVDRRRHSRLRTARNLDVRRVLRDNLKHYDPDRRRLTVERLHFFARNQRHLKRWQVILLVDQSGSMLDSVIHSAVTAACLWGLPGIRTHLVAFDTAVVDLTRDVEDPCELLMKVQLGGGTDIQQAVAYAAGLIDQPEQAIVVIISDFFEGASEAMLVQRVAGLTGQRTRVLGLAALDSEARPSYDRAMAARLVAAGAEVGAMTPGELAGWLAEKIGR</sequence>
<accession>A0ABU0J2R0</accession>
<dbReference type="InterPro" id="IPR050458">
    <property type="entry name" value="LolB"/>
</dbReference>
<organism evidence="1 2">
    <name type="scientific">Labrys wisconsinensis</name>
    <dbReference type="NCBI Taxonomy" id="425677"/>
    <lineage>
        <taxon>Bacteria</taxon>
        <taxon>Pseudomonadati</taxon>
        <taxon>Pseudomonadota</taxon>
        <taxon>Alphaproteobacteria</taxon>
        <taxon>Hyphomicrobiales</taxon>
        <taxon>Xanthobacteraceae</taxon>
        <taxon>Labrys</taxon>
    </lineage>
</organism>
<name>A0ABU0J2R0_9HYPH</name>
<proteinExistence type="predicted"/>
<reference evidence="1 2" key="1">
    <citation type="submission" date="2023-07" db="EMBL/GenBank/DDBJ databases">
        <title>Genomic Encyclopedia of Type Strains, Phase IV (KMG-IV): sequencing the most valuable type-strain genomes for metagenomic binning, comparative biology and taxonomic classification.</title>
        <authorList>
            <person name="Goeker M."/>
        </authorList>
    </citation>
    <scope>NUCLEOTIDE SEQUENCE [LARGE SCALE GENOMIC DNA]</scope>
    <source>
        <strain evidence="1 2">DSM 19619</strain>
    </source>
</reference>